<name>A0A1H3CJV4_THIRO</name>
<dbReference type="Gene3D" id="3.40.960.10">
    <property type="entry name" value="VSR Endonuclease"/>
    <property type="match status" value="1"/>
</dbReference>
<dbReference type="RefSeq" id="WP_093037738.1">
    <property type="nucleotide sequence ID" value="NZ_FNNZ01000035.1"/>
</dbReference>
<dbReference type="EMBL" id="FNNZ01000035">
    <property type="protein sequence ID" value="SDX54542.1"/>
    <property type="molecule type" value="Genomic_DNA"/>
</dbReference>
<reference evidence="2" key="1">
    <citation type="submission" date="2016-10" db="EMBL/GenBank/DDBJ databases">
        <authorList>
            <person name="Varghese N."/>
            <person name="Submissions S."/>
        </authorList>
    </citation>
    <scope>NUCLEOTIDE SEQUENCE [LARGE SCALE GENOMIC DNA]</scope>
    <source>
        <strain evidence="2">DSM 217</strain>
    </source>
</reference>
<dbReference type="AlphaFoldDB" id="A0A1H3CJV4"/>
<dbReference type="Proteomes" id="UP000198816">
    <property type="component" value="Unassembled WGS sequence"/>
</dbReference>
<accession>A0A1H3CJV4</accession>
<keyword evidence="2" id="KW-1185">Reference proteome</keyword>
<dbReference type="STRING" id="1058.SAMN05421783_13511"/>
<dbReference type="OrthoDB" id="9798754at2"/>
<protein>
    <submittedName>
        <fullName evidence="1">Uncharacterized protein</fullName>
    </submittedName>
</protein>
<proteinExistence type="predicted"/>
<gene>
    <name evidence="1" type="ORF">SAMN05421783_13511</name>
</gene>
<organism evidence="1 2">
    <name type="scientific">Thiocapsa roseopersicina</name>
    <dbReference type="NCBI Taxonomy" id="1058"/>
    <lineage>
        <taxon>Bacteria</taxon>
        <taxon>Pseudomonadati</taxon>
        <taxon>Pseudomonadota</taxon>
        <taxon>Gammaproteobacteria</taxon>
        <taxon>Chromatiales</taxon>
        <taxon>Chromatiaceae</taxon>
        <taxon>Thiocapsa</taxon>
    </lineage>
</organism>
<evidence type="ECO:0000313" key="1">
    <source>
        <dbReference type="EMBL" id="SDX54542.1"/>
    </source>
</evidence>
<sequence>MNEPTGHERIAQITSELDRVRDTLIQHLRCEDLPFNIDPRASMRRRLDDVLERSRHVLKRELGMTDPECDLVLVQAVGGSGNRCAKRLDDALSSGGTIADIVDTVVKQRRRRSTAWYTYTFRGQVFASEAALYAYFSDASRAQTPADHHLSASRLSSRLKPLQREYASNPPTGPIPIDEEFFQRLAPLPKCGSANARRQPIHLIDDAGCTLGSYPNGQRLWDERFAVLGTASSEISARQFNRNLKTYLRRRQVDVKGEVTLTLSDLTDLLMRKPTALAPAEIVQRIDAYERQHHVALTISRDDACDSYESNRTKLPWRCLKHPSHAVYEKPFDKLHQGCPVCGEANAINKRRQTEYEKHKRYIEETIGVQLATPCGEYINSRLPLRLIDHLGVTHMRSMNSLRRCPLLRSKSASEHVTRMILEESTGLIFWNARPSFLRGLELDNYCEERGLSVECDGIQHYRFTPKYHRVEADLYAQQERDRVKDQLCLEHGVHNVRLPYTLFSFANPDARRPFHAPSTIMRVYEALCAKDLGIPLRPKAEVVEALSDRLVAAINLRQGALTK</sequence>
<evidence type="ECO:0000313" key="2">
    <source>
        <dbReference type="Proteomes" id="UP000198816"/>
    </source>
</evidence>